<dbReference type="EMBL" id="BAAAZC010000019">
    <property type="protein sequence ID" value="GAA3974778.1"/>
    <property type="molecule type" value="Genomic_DNA"/>
</dbReference>
<comment type="caution">
    <text evidence="1">The sequence shown here is derived from an EMBL/GenBank/DDBJ whole genome shotgun (WGS) entry which is preliminary data.</text>
</comment>
<accession>A0ABP7Q2H5</accession>
<evidence type="ECO:0000313" key="1">
    <source>
        <dbReference type="EMBL" id="GAA3974778.1"/>
    </source>
</evidence>
<dbReference type="RefSeq" id="WP_259087722.1">
    <property type="nucleotide sequence ID" value="NZ_BAAAZC010000019.1"/>
</dbReference>
<proteinExistence type="predicted"/>
<name>A0ABP7Q2H5_9SPHI</name>
<protein>
    <submittedName>
        <fullName evidence="1">Uncharacterized protein</fullName>
    </submittedName>
</protein>
<evidence type="ECO:0000313" key="2">
    <source>
        <dbReference type="Proteomes" id="UP001500742"/>
    </source>
</evidence>
<gene>
    <name evidence="1" type="ORF">GCM10022210_26440</name>
</gene>
<keyword evidence="2" id="KW-1185">Reference proteome</keyword>
<reference evidence="2" key="1">
    <citation type="journal article" date="2019" name="Int. J. Syst. Evol. Microbiol.">
        <title>The Global Catalogue of Microorganisms (GCM) 10K type strain sequencing project: providing services to taxonomists for standard genome sequencing and annotation.</title>
        <authorList>
            <consortium name="The Broad Institute Genomics Platform"/>
            <consortium name="The Broad Institute Genome Sequencing Center for Infectious Disease"/>
            <person name="Wu L."/>
            <person name="Ma J."/>
        </authorList>
    </citation>
    <scope>NUCLEOTIDE SEQUENCE [LARGE SCALE GENOMIC DNA]</scope>
    <source>
        <strain evidence="2">JCM 16601</strain>
    </source>
</reference>
<dbReference type="Proteomes" id="UP001500742">
    <property type="component" value="Unassembled WGS sequence"/>
</dbReference>
<sequence length="137" mass="14257">MDTFTNALSGKWTYRSLVNNPNLSADFDTLEFGRANLVLQISGGTIAGTIGGTGWELKLHGAVQFGSPATLWFQGSGQVGGSPWVYDYLGYLVPQIPNGIGQVAAIVGSVTRAIPHPDGQGGTSPAGVVASFYAVQQ</sequence>
<organism evidence="1 2">
    <name type="scientific">Mucilaginibacter dorajii</name>
    <dbReference type="NCBI Taxonomy" id="692994"/>
    <lineage>
        <taxon>Bacteria</taxon>
        <taxon>Pseudomonadati</taxon>
        <taxon>Bacteroidota</taxon>
        <taxon>Sphingobacteriia</taxon>
        <taxon>Sphingobacteriales</taxon>
        <taxon>Sphingobacteriaceae</taxon>
        <taxon>Mucilaginibacter</taxon>
    </lineage>
</organism>